<dbReference type="Proteomes" id="UP000887013">
    <property type="component" value="Unassembled WGS sequence"/>
</dbReference>
<comment type="caution">
    <text evidence="1">The sequence shown here is derived from an EMBL/GenBank/DDBJ whole genome shotgun (WGS) entry which is preliminary data.</text>
</comment>
<keyword evidence="2" id="KW-1185">Reference proteome</keyword>
<evidence type="ECO:0000313" key="1">
    <source>
        <dbReference type="EMBL" id="GFT27428.1"/>
    </source>
</evidence>
<reference evidence="1" key="1">
    <citation type="submission" date="2020-08" db="EMBL/GenBank/DDBJ databases">
        <title>Multicomponent nature underlies the extraordinary mechanical properties of spider dragline silk.</title>
        <authorList>
            <person name="Kono N."/>
            <person name="Nakamura H."/>
            <person name="Mori M."/>
            <person name="Yoshida Y."/>
            <person name="Ohtoshi R."/>
            <person name="Malay A.D."/>
            <person name="Moran D.A.P."/>
            <person name="Tomita M."/>
            <person name="Numata K."/>
            <person name="Arakawa K."/>
        </authorList>
    </citation>
    <scope>NUCLEOTIDE SEQUENCE</scope>
</reference>
<proteinExistence type="predicted"/>
<gene>
    <name evidence="1" type="primary">pol_407</name>
    <name evidence="1" type="ORF">NPIL_192661</name>
</gene>
<sequence>MKDPLSSVMAVGDQGGRVCADIGSSHSTAGGNMYQVFKDKGLIFQETTLVMSLANSQQTTSKDFLSSVGLVLDVKNACWYFWDNPIHEYPLGEELDTPSIAEKMSSNTCQLREVEGEKLTSVQMEKLNLLLEKYQPGEYIFMASHPLCNISQ</sequence>
<dbReference type="AlphaFoldDB" id="A0A8X6NRH2"/>
<organism evidence="1 2">
    <name type="scientific">Nephila pilipes</name>
    <name type="common">Giant wood spider</name>
    <name type="synonym">Nephila maculata</name>
    <dbReference type="NCBI Taxonomy" id="299642"/>
    <lineage>
        <taxon>Eukaryota</taxon>
        <taxon>Metazoa</taxon>
        <taxon>Ecdysozoa</taxon>
        <taxon>Arthropoda</taxon>
        <taxon>Chelicerata</taxon>
        <taxon>Arachnida</taxon>
        <taxon>Araneae</taxon>
        <taxon>Araneomorphae</taxon>
        <taxon>Entelegynae</taxon>
        <taxon>Araneoidea</taxon>
        <taxon>Nephilidae</taxon>
        <taxon>Nephila</taxon>
    </lineage>
</organism>
<accession>A0A8X6NRH2</accession>
<name>A0A8X6NRH2_NEPPI</name>
<feature type="non-terminal residue" evidence="1">
    <location>
        <position position="1"/>
    </location>
</feature>
<dbReference type="OrthoDB" id="6415115at2759"/>
<evidence type="ECO:0000313" key="2">
    <source>
        <dbReference type="Proteomes" id="UP000887013"/>
    </source>
</evidence>
<protein>
    <submittedName>
        <fullName evidence="1">Retrovirus-related Pol polyprotein from transposon 17.6</fullName>
    </submittedName>
</protein>
<dbReference type="EMBL" id="BMAW01012191">
    <property type="protein sequence ID" value="GFT27428.1"/>
    <property type="molecule type" value="Genomic_DNA"/>
</dbReference>